<dbReference type="AlphaFoldDB" id="A0A839K689"/>
<dbReference type="RefSeq" id="WP_228354149.1">
    <property type="nucleotide sequence ID" value="NZ_JACEGA010000001.1"/>
</dbReference>
<dbReference type="Pfam" id="PF02698">
    <property type="entry name" value="DUF218"/>
    <property type="match status" value="1"/>
</dbReference>
<dbReference type="InterPro" id="IPR003848">
    <property type="entry name" value="DUF218"/>
</dbReference>
<protein>
    <submittedName>
        <fullName evidence="3">YdcF family protein</fullName>
    </submittedName>
</protein>
<feature type="domain" description="DUF218" evidence="2">
    <location>
        <begin position="56"/>
        <end position="177"/>
    </location>
</feature>
<dbReference type="EMBL" id="JACEGA010000001">
    <property type="protein sequence ID" value="MBB2184589.1"/>
    <property type="molecule type" value="Genomic_DNA"/>
</dbReference>
<dbReference type="InterPro" id="IPR014729">
    <property type="entry name" value="Rossmann-like_a/b/a_fold"/>
</dbReference>
<accession>A0A839K689</accession>
<dbReference type="InterPro" id="IPR051599">
    <property type="entry name" value="Cell_Envelope_Assoc"/>
</dbReference>
<evidence type="ECO:0000256" key="1">
    <source>
        <dbReference type="SAM" id="Phobius"/>
    </source>
</evidence>
<feature type="transmembrane region" description="Helical" evidence="1">
    <location>
        <begin position="12"/>
        <end position="35"/>
    </location>
</feature>
<keyword evidence="1" id="KW-0472">Membrane</keyword>
<sequence>MHKSSMKKKLFKICISIVSLGALGVIVVFCINGYMKASTKKNILSSEQAASLDDVDCILVLGAGVWGDKPTHMLEDRLKFGISLYNMGASNRLLMSGDHGRENYDEVNVMKEFAINEGVPSSDIFMDHAGFSTYESLYRARDIFEAKKIIIVTQEYHLYRALYVADKLGLDAYGVASNPREYVGQSSRDVREVLARAKDFFNVIIGPEPTYLGEVIPVSGNGDITNDRDSE</sequence>
<dbReference type="GO" id="GO:0005886">
    <property type="term" value="C:plasma membrane"/>
    <property type="evidence" value="ECO:0007669"/>
    <property type="project" value="TreeGrafter"/>
</dbReference>
<evidence type="ECO:0000313" key="4">
    <source>
        <dbReference type="Proteomes" id="UP000574276"/>
    </source>
</evidence>
<dbReference type="CDD" id="cd06259">
    <property type="entry name" value="YdcF-like"/>
    <property type="match status" value="1"/>
</dbReference>
<evidence type="ECO:0000313" key="3">
    <source>
        <dbReference type="EMBL" id="MBB2184589.1"/>
    </source>
</evidence>
<keyword evidence="1" id="KW-0812">Transmembrane</keyword>
<keyword evidence="4" id="KW-1185">Reference proteome</keyword>
<dbReference type="Gene3D" id="3.40.50.620">
    <property type="entry name" value="HUPs"/>
    <property type="match status" value="1"/>
</dbReference>
<keyword evidence="1" id="KW-1133">Transmembrane helix</keyword>
<proteinExistence type="predicted"/>
<evidence type="ECO:0000259" key="2">
    <source>
        <dbReference type="Pfam" id="PF02698"/>
    </source>
</evidence>
<dbReference type="PANTHER" id="PTHR30336">
    <property type="entry name" value="INNER MEMBRANE PROTEIN, PROBABLE PERMEASE"/>
    <property type="match status" value="1"/>
</dbReference>
<organism evidence="3 4">
    <name type="scientific">Variimorphobacter saccharofermentans</name>
    <dbReference type="NCBI Taxonomy" id="2755051"/>
    <lineage>
        <taxon>Bacteria</taxon>
        <taxon>Bacillati</taxon>
        <taxon>Bacillota</taxon>
        <taxon>Clostridia</taxon>
        <taxon>Lachnospirales</taxon>
        <taxon>Lachnospiraceae</taxon>
        <taxon>Variimorphobacter</taxon>
    </lineage>
</organism>
<dbReference type="Proteomes" id="UP000574276">
    <property type="component" value="Unassembled WGS sequence"/>
</dbReference>
<comment type="caution">
    <text evidence="3">The sequence shown here is derived from an EMBL/GenBank/DDBJ whole genome shotgun (WGS) entry which is preliminary data.</text>
</comment>
<name>A0A839K689_9FIRM</name>
<dbReference type="PANTHER" id="PTHR30336:SF6">
    <property type="entry name" value="INTEGRAL MEMBRANE PROTEIN"/>
    <property type="match status" value="1"/>
</dbReference>
<reference evidence="3 4" key="1">
    <citation type="submission" date="2020-07" db="EMBL/GenBank/DDBJ databases">
        <title>Characterization and genome sequencing of isolate MD1, a novel member within the family Lachnospiraceae.</title>
        <authorList>
            <person name="Rettenmaier R."/>
            <person name="Di Bello L."/>
            <person name="Zinser C."/>
            <person name="Scheitz K."/>
            <person name="Liebl W."/>
            <person name="Zverlov V."/>
        </authorList>
    </citation>
    <scope>NUCLEOTIDE SEQUENCE [LARGE SCALE GENOMIC DNA]</scope>
    <source>
        <strain evidence="3 4">MD1</strain>
    </source>
</reference>
<gene>
    <name evidence="3" type="ORF">H0486_17060</name>
</gene>